<comment type="caution">
    <text evidence="1">The sequence shown here is derived from an EMBL/GenBank/DDBJ whole genome shotgun (WGS) entry which is preliminary data.</text>
</comment>
<organism evidence="1 2">
    <name type="scientific">Iris pallida</name>
    <name type="common">Sweet iris</name>
    <dbReference type="NCBI Taxonomy" id="29817"/>
    <lineage>
        <taxon>Eukaryota</taxon>
        <taxon>Viridiplantae</taxon>
        <taxon>Streptophyta</taxon>
        <taxon>Embryophyta</taxon>
        <taxon>Tracheophyta</taxon>
        <taxon>Spermatophyta</taxon>
        <taxon>Magnoliopsida</taxon>
        <taxon>Liliopsida</taxon>
        <taxon>Asparagales</taxon>
        <taxon>Iridaceae</taxon>
        <taxon>Iridoideae</taxon>
        <taxon>Irideae</taxon>
        <taxon>Iris</taxon>
    </lineage>
</organism>
<gene>
    <name evidence="1" type="ORF">M6B38_389135</name>
</gene>
<reference evidence="1" key="2">
    <citation type="submission" date="2023-04" db="EMBL/GenBank/DDBJ databases">
        <authorList>
            <person name="Bruccoleri R.E."/>
            <person name="Oakeley E.J."/>
            <person name="Faust A.-M."/>
            <person name="Dessus-Babus S."/>
            <person name="Altorfer M."/>
            <person name="Burckhardt D."/>
            <person name="Oertli M."/>
            <person name="Naumann U."/>
            <person name="Petersen F."/>
            <person name="Wong J."/>
        </authorList>
    </citation>
    <scope>NUCLEOTIDE SEQUENCE</scope>
    <source>
        <strain evidence="1">GSM-AAB239-AS_SAM_17_03QT</strain>
        <tissue evidence="1">Leaf</tissue>
    </source>
</reference>
<dbReference type="EMBL" id="JANAVB010024286">
    <property type="protein sequence ID" value="KAJ6822454.1"/>
    <property type="molecule type" value="Genomic_DNA"/>
</dbReference>
<reference evidence="1" key="1">
    <citation type="journal article" date="2023" name="GigaByte">
        <title>Genome assembly of the bearded iris, Iris pallida Lam.</title>
        <authorList>
            <person name="Bruccoleri R.E."/>
            <person name="Oakeley E.J."/>
            <person name="Faust A.M.E."/>
            <person name="Altorfer M."/>
            <person name="Dessus-Babus S."/>
            <person name="Burckhardt D."/>
            <person name="Oertli M."/>
            <person name="Naumann U."/>
            <person name="Petersen F."/>
            <person name="Wong J."/>
        </authorList>
    </citation>
    <scope>NUCLEOTIDE SEQUENCE</scope>
    <source>
        <strain evidence="1">GSM-AAB239-AS_SAM_17_03QT</strain>
    </source>
</reference>
<sequence>MRSSSSFESSSHGNFEQRRELFRALLSFFWPQNFQILPQYLVFAVFFRMRVIFVCGNPNFLVFAVVDGAVELAFELVDGDELESGLGGARRE</sequence>
<dbReference type="AlphaFoldDB" id="A0AAX6G169"/>
<evidence type="ECO:0000313" key="2">
    <source>
        <dbReference type="Proteomes" id="UP001140949"/>
    </source>
</evidence>
<protein>
    <submittedName>
        <fullName evidence="1">Phosphatase subunit g4-1 isoform X3</fullName>
    </submittedName>
</protein>
<evidence type="ECO:0000313" key="1">
    <source>
        <dbReference type="EMBL" id="KAJ6822454.1"/>
    </source>
</evidence>
<dbReference type="Proteomes" id="UP001140949">
    <property type="component" value="Unassembled WGS sequence"/>
</dbReference>
<accession>A0AAX6G169</accession>
<name>A0AAX6G169_IRIPA</name>
<keyword evidence="2" id="KW-1185">Reference proteome</keyword>
<proteinExistence type="predicted"/>